<gene>
    <name evidence="2" type="ORF">CK820_G0045074</name>
</gene>
<sequence>LEGAEALGNQLAPTCAEPPPAVGTIGWVGAPAGEGSGAHPPKGPTHPGTFVHRFLEPVSSPRPRERGVSSPSSRYRPPLNP</sequence>
<name>A0A2J8JRG0_PANTR</name>
<dbReference type="EMBL" id="NBAG03000432">
    <property type="protein sequence ID" value="PNI25355.1"/>
    <property type="molecule type" value="Genomic_DNA"/>
</dbReference>
<reference evidence="2 3" key="1">
    <citation type="submission" date="2017-12" db="EMBL/GenBank/DDBJ databases">
        <title>High-resolution comparative analysis of great ape genomes.</title>
        <authorList>
            <person name="Pollen A."/>
            <person name="Hastie A."/>
            <person name="Hormozdiari F."/>
            <person name="Dougherty M."/>
            <person name="Liu R."/>
            <person name="Chaisson M."/>
            <person name="Hoppe E."/>
            <person name="Hill C."/>
            <person name="Pang A."/>
            <person name="Hillier L."/>
            <person name="Baker C."/>
            <person name="Armstrong J."/>
            <person name="Shendure J."/>
            <person name="Paten B."/>
            <person name="Wilson R."/>
            <person name="Chao H."/>
            <person name="Schneider V."/>
            <person name="Ventura M."/>
            <person name="Kronenberg Z."/>
            <person name="Murali S."/>
            <person name="Gordon D."/>
            <person name="Cantsilieris S."/>
            <person name="Munson K."/>
            <person name="Nelson B."/>
            <person name="Raja A."/>
            <person name="Underwood J."/>
            <person name="Diekhans M."/>
            <person name="Fiddes I."/>
            <person name="Haussler D."/>
            <person name="Eichler E."/>
        </authorList>
    </citation>
    <scope>NUCLEOTIDE SEQUENCE [LARGE SCALE GENOMIC DNA]</scope>
    <source>
        <strain evidence="2">Yerkes chimp pedigree #C0471</strain>
    </source>
</reference>
<accession>A0A2J8JRG0</accession>
<evidence type="ECO:0000313" key="2">
    <source>
        <dbReference type="EMBL" id="PNI25355.1"/>
    </source>
</evidence>
<proteinExistence type="predicted"/>
<comment type="caution">
    <text evidence="2">The sequence shown here is derived from an EMBL/GenBank/DDBJ whole genome shotgun (WGS) entry which is preliminary data.</text>
</comment>
<evidence type="ECO:0000313" key="3">
    <source>
        <dbReference type="Proteomes" id="UP000236370"/>
    </source>
</evidence>
<dbReference type="Proteomes" id="UP000236370">
    <property type="component" value="Unassembled WGS sequence"/>
</dbReference>
<evidence type="ECO:0000256" key="1">
    <source>
        <dbReference type="SAM" id="MobiDB-lite"/>
    </source>
</evidence>
<organism evidence="2 3">
    <name type="scientific">Pan troglodytes</name>
    <name type="common">Chimpanzee</name>
    <dbReference type="NCBI Taxonomy" id="9598"/>
    <lineage>
        <taxon>Eukaryota</taxon>
        <taxon>Metazoa</taxon>
        <taxon>Chordata</taxon>
        <taxon>Craniata</taxon>
        <taxon>Vertebrata</taxon>
        <taxon>Euteleostomi</taxon>
        <taxon>Mammalia</taxon>
        <taxon>Eutheria</taxon>
        <taxon>Euarchontoglires</taxon>
        <taxon>Primates</taxon>
        <taxon>Haplorrhini</taxon>
        <taxon>Catarrhini</taxon>
        <taxon>Hominidae</taxon>
        <taxon>Pan</taxon>
    </lineage>
</organism>
<feature type="non-terminal residue" evidence="2">
    <location>
        <position position="1"/>
    </location>
</feature>
<dbReference type="AlphaFoldDB" id="A0A2J8JRG0"/>
<protein>
    <submittedName>
        <fullName evidence="2">PRR22 isoform 2</fullName>
    </submittedName>
</protein>
<feature type="region of interest" description="Disordered" evidence="1">
    <location>
        <begin position="1"/>
        <end position="81"/>
    </location>
</feature>